<evidence type="ECO:0000313" key="2">
    <source>
        <dbReference type="EMBL" id="PKV92776.1"/>
    </source>
</evidence>
<feature type="transmembrane region" description="Helical" evidence="1">
    <location>
        <begin position="265"/>
        <end position="289"/>
    </location>
</feature>
<feature type="transmembrane region" description="Helical" evidence="1">
    <location>
        <begin position="170"/>
        <end position="197"/>
    </location>
</feature>
<dbReference type="EMBL" id="PJMY01000003">
    <property type="protein sequence ID" value="PKV92776.1"/>
    <property type="molecule type" value="Genomic_DNA"/>
</dbReference>
<comment type="caution">
    <text evidence="2">The sequence shown here is derived from an EMBL/GenBank/DDBJ whole genome shotgun (WGS) entry which is preliminary data.</text>
</comment>
<feature type="transmembrane region" description="Helical" evidence="1">
    <location>
        <begin position="203"/>
        <end position="219"/>
    </location>
</feature>
<evidence type="ECO:0008006" key="4">
    <source>
        <dbReference type="Google" id="ProtNLM"/>
    </source>
</evidence>
<proteinExistence type="predicted"/>
<gene>
    <name evidence="2" type="ORF">ATK30_3605</name>
</gene>
<reference evidence="2 3" key="1">
    <citation type="submission" date="2017-12" db="EMBL/GenBank/DDBJ databases">
        <title>Sequencing the genomes of 1000 Actinobacteria strains.</title>
        <authorList>
            <person name="Klenk H.-P."/>
        </authorList>
    </citation>
    <scope>NUCLEOTIDE SEQUENCE [LARGE SCALE GENOMIC DNA]</scope>
    <source>
        <strain evidence="2 3">DSM 45165</strain>
    </source>
</reference>
<feature type="transmembrane region" description="Helical" evidence="1">
    <location>
        <begin position="301"/>
        <end position="319"/>
    </location>
</feature>
<feature type="transmembrane region" description="Helical" evidence="1">
    <location>
        <begin position="31"/>
        <end position="51"/>
    </location>
</feature>
<keyword evidence="1" id="KW-1133">Transmembrane helix</keyword>
<feature type="transmembrane region" description="Helical" evidence="1">
    <location>
        <begin position="360"/>
        <end position="378"/>
    </location>
</feature>
<dbReference type="OrthoDB" id="3721873at2"/>
<feature type="transmembrane region" description="Helical" evidence="1">
    <location>
        <begin position="145"/>
        <end position="163"/>
    </location>
</feature>
<keyword evidence="1" id="KW-0472">Membrane</keyword>
<keyword evidence="3" id="KW-1185">Reference proteome</keyword>
<feature type="transmembrane region" description="Helical" evidence="1">
    <location>
        <begin position="105"/>
        <end position="125"/>
    </location>
</feature>
<organism evidence="2 3">
    <name type="scientific">Amycolatopsis echigonensis</name>
    <dbReference type="NCBI Taxonomy" id="2576905"/>
    <lineage>
        <taxon>Bacteria</taxon>
        <taxon>Bacillati</taxon>
        <taxon>Actinomycetota</taxon>
        <taxon>Actinomycetes</taxon>
        <taxon>Pseudonocardiales</taxon>
        <taxon>Pseudonocardiaceae</taxon>
        <taxon>Amycolatopsis</taxon>
    </lineage>
</organism>
<accession>A0A2N3WFY9</accession>
<protein>
    <recommendedName>
        <fullName evidence="4">4-amino-4-deoxy-L-arabinose transferase-like glycosyltransferase</fullName>
    </recommendedName>
</protein>
<dbReference type="RefSeq" id="WP_101436524.1">
    <property type="nucleotide sequence ID" value="NZ_PJMY01000003.1"/>
</dbReference>
<feature type="transmembrane region" description="Helical" evidence="1">
    <location>
        <begin position="325"/>
        <end position="348"/>
    </location>
</feature>
<keyword evidence="1" id="KW-0812">Transmembrane</keyword>
<dbReference type="Proteomes" id="UP000233750">
    <property type="component" value="Unassembled WGS sequence"/>
</dbReference>
<feature type="transmembrane region" description="Helical" evidence="1">
    <location>
        <begin position="6"/>
        <end position="24"/>
    </location>
</feature>
<feature type="transmembrane region" description="Helical" evidence="1">
    <location>
        <begin position="226"/>
        <end position="245"/>
    </location>
</feature>
<sequence>MVYAVVGGWLALAALVVAAWRRMGQDRRWRVAVLLFVLGFSLLHQLLFATATEDAYVSFRYAQNIADGNGPVFTMGDRSETYANFLWLVVIALPRGAFGAEVPTAAMILSCAAALGCVLTAYFLANRIAALGLPEGVEPRRAIGVAAALLTAGANGLAVYGLSGTELPMFSLLVLCVAYAVVAGRPVVAGVLVASAVMTRPEGLVLAVVGAVWLVSAAARGRHTWWAPVGFVLGALVFLVPWTAWRVTYYDRFVPAAELPSGPDWPYLGGFALAHLGFLVPAAVVAGLVAARGRSVEARSALWLLLALAIGHAGIVLFFEKDPGLSWRLLVPVPPLLAVAAVAGCGILTPAPRPGAVSRAVPAVAAALTGIAVAVSVFSPEVLERVRAWRTQGAQLAEVGDWLARYLPPGSVVSAGSPGLLASRAGSKVLVVGLDAERSTVAVPGRSGYASRQDCADDLPAWYRVATFRRIGTPFWISVYPRADDASQLVDELDRAPDFHYVSCP</sequence>
<evidence type="ECO:0000256" key="1">
    <source>
        <dbReference type="SAM" id="Phobius"/>
    </source>
</evidence>
<evidence type="ECO:0000313" key="3">
    <source>
        <dbReference type="Proteomes" id="UP000233750"/>
    </source>
</evidence>
<dbReference type="AlphaFoldDB" id="A0A2N3WFY9"/>
<feature type="transmembrane region" description="Helical" evidence="1">
    <location>
        <begin position="81"/>
        <end position="98"/>
    </location>
</feature>
<name>A0A2N3WFY9_9PSEU</name>